<comment type="catalytic activity">
    <reaction evidence="10">
        <text>uridine(1369) in 16S rRNA + S-adenosyl-L-methionine = 2'-O-methyluridine(1369) in 16S rRNA + S-adenosyl-L-homocysteine + H(+)</text>
        <dbReference type="Rhea" id="RHEA:47764"/>
        <dbReference type="Rhea" id="RHEA-COMP:11903"/>
        <dbReference type="Rhea" id="RHEA-COMP:11904"/>
        <dbReference type="ChEBI" id="CHEBI:15378"/>
        <dbReference type="ChEBI" id="CHEBI:57856"/>
        <dbReference type="ChEBI" id="CHEBI:59789"/>
        <dbReference type="ChEBI" id="CHEBI:65315"/>
        <dbReference type="ChEBI" id="CHEBI:74478"/>
    </reaction>
</comment>
<dbReference type="OMA" id="HRQTDHL"/>
<feature type="domain" description="Ribosomal RNA methyltransferase FtsJ" evidence="16">
    <location>
        <begin position="57"/>
        <end position="240"/>
    </location>
</feature>
<dbReference type="EMBL" id="CM004483">
    <property type="protein sequence ID" value="OCT61522.1"/>
    <property type="molecule type" value="Genomic_DNA"/>
</dbReference>
<accession>A0A974BVF9</accession>
<proteinExistence type="inferred from homology"/>
<reference evidence="18" key="1">
    <citation type="journal article" date="2016" name="Nature">
        <title>Genome evolution in the allotetraploid frog Xenopus laevis.</title>
        <authorList>
            <person name="Session A.M."/>
            <person name="Uno Y."/>
            <person name="Kwon T."/>
            <person name="Chapman J.A."/>
            <person name="Toyoda A."/>
            <person name="Takahashi S."/>
            <person name="Fukui A."/>
            <person name="Hikosaka A."/>
            <person name="Suzuki A."/>
            <person name="Kondo M."/>
            <person name="van Heeringen S.J."/>
            <person name="Quigley I."/>
            <person name="Heinz S."/>
            <person name="Ogino H."/>
            <person name="Ochi H."/>
            <person name="Hellsten U."/>
            <person name="Lyons J.B."/>
            <person name="Simakov O."/>
            <person name="Putnam N."/>
            <person name="Stites J."/>
            <person name="Kuroki Y."/>
            <person name="Tanaka T."/>
            <person name="Michiue T."/>
            <person name="Watanabe M."/>
            <person name="Bogdanovic O."/>
            <person name="Lister R."/>
            <person name="Georgiou G."/>
            <person name="Paranjpe S.S."/>
            <person name="van Kruijsbergen I."/>
            <person name="Shu S."/>
            <person name="Carlson J."/>
            <person name="Kinoshita T."/>
            <person name="Ohta Y."/>
            <person name="Mawaribuchi S."/>
            <person name="Jenkins J."/>
            <person name="Grimwood J."/>
            <person name="Schmutz J."/>
            <person name="Mitros T."/>
            <person name="Mozaffari S.V."/>
            <person name="Suzuki Y."/>
            <person name="Haramoto Y."/>
            <person name="Yamamoto T.S."/>
            <person name="Takagi C."/>
            <person name="Heald R."/>
            <person name="Miller K."/>
            <person name="Haudenschild C."/>
            <person name="Kitzman J."/>
            <person name="Nakayama T."/>
            <person name="Izutsu Y."/>
            <person name="Robert J."/>
            <person name="Fortriede J."/>
            <person name="Burns K."/>
            <person name="Lotay V."/>
            <person name="Karimi K."/>
            <person name="Yasuoka Y."/>
            <person name="Dichmann D.S."/>
            <person name="Flajnik M.F."/>
            <person name="Houston D.W."/>
            <person name="Shendure J."/>
            <person name="DuPasquier L."/>
            <person name="Vize P.D."/>
            <person name="Zorn A.M."/>
            <person name="Ito M."/>
            <person name="Marcotte E.M."/>
            <person name="Wallingford J.B."/>
            <person name="Ito Y."/>
            <person name="Asashima M."/>
            <person name="Ueno N."/>
            <person name="Matsuda Y."/>
            <person name="Veenstra G.J."/>
            <person name="Fujiyama A."/>
            <person name="Harland R.M."/>
            <person name="Taira M."/>
            <person name="Rokhsar D.S."/>
        </authorList>
    </citation>
    <scope>NUCLEOTIDE SEQUENCE [LARGE SCALE GENOMIC DNA]</scope>
    <source>
        <strain evidence="18">J</strain>
    </source>
</reference>
<dbReference type="InterPro" id="IPR050082">
    <property type="entry name" value="RNA_methyltr_RlmE"/>
</dbReference>
<dbReference type="HAMAP" id="MF_01547">
    <property type="entry name" value="RNA_methyltr_E"/>
    <property type="match status" value="1"/>
</dbReference>
<dbReference type="Gene3D" id="3.40.50.150">
    <property type="entry name" value="Vaccinia Virus protein VP39"/>
    <property type="match status" value="1"/>
</dbReference>
<evidence type="ECO:0000256" key="3">
    <source>
        <dbReference type="ARBA" id="ARBA00022552"/>
    </source>
</evidence>
<dbReference type="FunFam" id="3.40.50.150:FF:000129">
    <property type="entry name" value="Mitochondrial rRNA methyltransferase 2"/>
    <property type="match status" value="1"/>
</dbReference>
<keyword evidence="7" id="KW-0809">Transit peptide</keyword>
<comment type="subcellular location">
    <subcellularLocation>
        <location evidence="1">Mitochondrion</location>
    </subcellularLocation>
</comment>
<keyword evidence="3" id="KW-0698">rRNA processing</keyword>
<evidence type="ECO:0000256" key="11">
    <source>
        <dbReference type="ARBA" id="ARBA00058412"/>
    </source>
</evidence>
<evidence type="ECO:0000256" key="10">
    <source>
        <dbReference type="ARBA" id="ARBA00051808"/>
    </source>
</evidence>
<gene>
    <name evidence="17" type="ORF">XELAEV_18047549mg</name>
</gene>
<evidence type="ECO:0000256" key="1">
    <source>
        <dbReference type="ARBA" id="ARBA00004173"/>
    </source>
</evidence>
<evidence type="ECO:0000313" key="17">
    <source>
        <dbReference type="EMBL" id="OCT61522.1"/>
    </source>
</evidence>
<evidence type="ECO:0000256" key="5">
    <source>
        <dbReference type="ARBA" id="ARBA00022679"/>
    </source>
</evidence>
<dbReference type="AlphaFoldDB" id="A0A974BVF9"/>
<dbReference type="PIRSF" id="PIRSF005461">
    <property type="entry name" value="23S_rRNA_mtase"/>
    <property type="match status" value="1"/>
</dbReference>
<dbReference type="InterPro" id="IPR029063">
    <property type="entry name" value="SAM-dependent_MTases_sf"/>
</dbReference>
<evidence type="ECO:0000256" key="15">
    <source>
        <dbReference type="PIRSR" id="PIRSR005461-1"/>
    </source>
</evidence>
<dbReference type="InterPro" id="IPR002877">
    <property type="entry name" value="RNA_MeTrfase_FtsJ_dom"/>
</dbReference>
<protein>
    <recommendedName>
        <fullName evidence="9">rRNA methyltransferase 2, mitochondrial</fullName>
    </recommendedName>
    <alternativeName>
        <fullName evidence="14">16S rRNA (uridine(1369)-2'-O)-methyltransferase</fullName>
    </alternativeName>
    <alternativeName>
        <fullName evidence="12">16S rRNA [Um1369] 2'-O-methyltransferase</fullName>
    </alternativeName>
    <alternativeName>
        <fullName evidence="13">Protein ftsJ homolog 2</fullName>
    </alternativeName>
</protein>
<dbReference type="SUPFAM" id="SSF53335">
    <property type="entry name" value="S-adenosyl-L-methionine-dependent methyltransferases"/>
    <property type="match status" value="1"/>
</dbReference>
<evidence type="ECO:0000256" key="13">
    <source>
        <dbReference type="ARBA" id="ARBA00080354"/>
    </source>
</evidence>
<dbReference type="InterPro" id="IPR015507">
    <property type="entry name" value="rRNA-MeTfrase_E"/>
</dbReference>
<feature type="active site" description="Proton acceptor" evidence="15">
    <location>
        <position position="199"/>
    </location>
</feature>
<evidence type="ECO:0000256" key="4">
    <source>
        <dbReference type="ARBA" id="ARBA00022603"/>
    </source>
</evidence>
<dbReference type="Pfam" id="PF01728">
    <property type="entry name" value="FtsJ"/>
    <property type="match status" value="1"/>
</dbReference>
<keyword evidence="8" id="KW-0496">Mitochondrion</keyword>
<keyword evidence="6 15" id="KW-0949">S-adenosyl-L-methionine</keyword>
<name>A0A974BVF9_XENLA</name>
<dbReference type="GO" id="GO:0008650">
    <property type="term" value="F:rRNA (uridine-2'-O-)-methyltransferase activity"/>
    <property type="evidence" value="ECO:0007669"/>
    <property type="project" value="TreeGrafter"/>
</dbReference>
<evidence type="ECO:0000313" key="18">
    <source>
        <dbReference type="Proteomes" id="UP000694892"/>
    </source>
</evidence>
<dbReference type="GO" id="GO:0005759">
    <property type="term" value="C:mitochondrial matrix"/>
    <property type="evidence" value="ECO:0007669"/>
    <property type="project" value="UniProtKB-ARBA"/>
</dbReference>
<dbReference type="GO" id="GO:1902775">
    <property type="term" value="P:mitochondrial large ribosomal subunit assembly"/>
    <property type="evidence" value="ECO:0007669"/>
    <property type="project" value="UniProtKB-ARBA"/>
</dbReference>
<sequence>MMATAAVCVLQKANKVVNSRSLYVTRALDKNRTAAEQKWLARQMKDPYIKEAQAHNYRCRSAFKLLEIDSKHHILHPGHHVIDCGAAPGAWSQVAVEKVNSLGRDSAARAGFVVGVDLLNITPLDGAVFLSNSDITDSDTQRKIISVLPSGRADVILSDMAPNATGIRDLDHQRLVNMCLSLLELSQRVLLPGGTFLCKVWDGSEISLVRDRLRQRFQDVRTVKPKASRMESAEIYLLAKMHKQQKH</sequence>
<dbReference type="Proteomes" id="UP000694892">
    <property type="component" value="Chromosome 9_10S"/>
</dbReference>
<keyword evidence="5" id="KW-0808">Transferase</keyword>
<evidence type="ECO:0000256" key="9">
    <source>
        <dbReference type="ARBA" id="ARBA00041184"/>
    </source>
</evidence>
<keyword evidence="4" id="KW-0489">Methyltransferase</keyword>
<evidence type="ECO:0000256" key="14">
    <source>
        <dbReference type="ARBA" id="ARBA00082868"/>
    </source>
</evidence>
<evidence type="ECO:0000256" key="2">
    <source>
        <dbReference type="ARBA" id="ARBA00009258"/>
    </source>
</evidence>
<comment type="similarity">
    <text evidence="2">Belongs to the class I-like SAM-binding methyltransferase superfamily. RNA methyltransferase RlmE family.</text>
</comment>
<evidence type="ECO:0000256" key="8">
    <source>
        <dbReference type="ARBA" id="ARBA00023128"/>
    </source>
</evidence>
<evidence type="ECO:0000256" key="7">
    <source>
        <dbReference type="ARBA" id="ARBA00022946"/>
    </source>
</evidence>
<evidence type="ECO:0000256" key="6">
    <source>
        <dbReference type="ARBA" id="ARBA00022691"/>
    </source>
</evidence>
<evidence type="ECO:0000256" key="12">
    <source>
        <dbReference type="ARBA" id="ARBA00076606"/>
    </source>
</evidence>
<comment type="function">
    <text evidence="11">S-adenosyl-L-methionine-dependent 2'-O-ribose methyltransferase that catalyzes the formation of 2'-O-methyluridine at position 1369 (Um1369) in the 16S mitochondrial large subunit ribosomal RNA (mtLSU rRNA), a universally conserved modification in the peptidyl transferase domain of the mtLSU rRNA. This activity may require prior 2'-O-methylguanosine modification at position 1370 (Gm1370) by MRM3. Essential for late-stage assembly of mtLSU required for efficient translation of mitochondrial DNA encoded proteins; methyltransferase activity is not required for this function. Essential for mitochondrial respiratory function.</text>
</comment>
<dbReference type="PANTHER" id="PTHR10920">
    <property type="entry name" value="RIBOSOMAL RNA METHYLTRANSFERASE"/>
    <property type="match status" value="1"/>
</dbReference>
<dbReference type="PANTHER" id="PTHR10920:SF18">
    <property type="entry name" value="RRNA METHYLTRANSFERASE 2, MITOCHONDRIAL"/>
    <property type="match status" value="1"/>
</dbReference>
<evidence type="ECO:0000259" key="16">
    <source>
        <dbReference type="Pfam" id="PF01728"/>
    </source>
</evidence>
<organism evidence="17 18">
    <name type="scientific">Xenopus laevis</name>
    <name type="common">African clawed frog</name>
    <dbReference type="NCBI Taxonomy" id="8355"/>
    <lineage>
        <taxon>Eukaryota</taxon>
        <taxon>Metazoa</taxon>
        <taxon>Chordata</taxon>
        <taxon>Craniata</taxon>
        <taxon>Vertebrata</taxon>
        <taxon>Euteleostomi</taxon>
        <taxon>Amphibia</taxon>
        <taxon>Batrachia</taxon>
        <taxon>Anura</taxon>
        <taxon>Pipoidea</taxon>
        <taxon>Pipidae</taxon>
        <taxon>Xenopodinae</taxon>
        <taxon>Xenopus</taxon>
        <taxon>Xenopus</taxon>
    </lineage>
</organism>